<organism evidence="2 3">
    <name type="scientific">Penicillium freii</name>
    <dbReference type="NCBI Taxonomy" id="48697"/>
    <lineage>
        <taxon>Eukaryota</taxon>
        <taxon>Fungi</taxon>
        <taxon>Dikarya</taxon>
        <taxon>Ascomycota</taxon>
        <taxon>Pezizomycotina</taxon>
        <taxon>Eurotiomycetes</taxon>
        <taxon>Eurotiomycetidae</taxon>
        <taxon>Eurotiales</taxon>
        <taxon>Aspergillaceae</taxon>
        <taxon>Penicillium</taxon>
    </lineage>
</organism>
<sequence length="974" mass="112274">MEAKLTQAQWVKRTLTENEGTIENVDDPAHSFTKKDFLRVISSMWRADHRRFMPGLLKATITLALQLYLFTGARIGAFIPAHEDRNIKGLRYEDIDLFLFPSSTEPWTVECKVNQKWLKGNRNPDYTVFGIGIRDTKRPQFASGYILLSIALQHGALFGIKTVEDFAQFDLSSGKPMKLRWKDEYLKKPVLRNVTADGPQDVPLHKERFCELLRGIVTTAGYSKSLTVHMIRKYLGSVVEENHGSALVSQIYGHKDAGTYPKEYLLHCSPIDPVSAILGEKKQSHHIEYFQGVEKFYERGLPGELPAEIEASILQMPELVDTRRQIEQLEESSDDKELLAAEKLNYRKALIRLRLAELKQYQNRWVRERRDQRILNRGKEEPVISDDNVSTRAQSLLMPEIARISTLMSSDKELSFNEMLLFVDDLKAHCERDFGVAYLPRESPIQGRCPARGCLEEIKNLKKPHRSAHIHNCIRREIALDLEVSESHLRFCYECMDWLQSSQWRDHCSSHLQSWRTQHCEVIVYRHTVIRPGYCPFCLWDMDLDAEDRLYQWSKSGNLKQHIEERHMLGDQEPGTKPMCGCGQDFANERGLRHHLHDTHKLNKAIWLTPKLPRKRKRTCKAEAQVSSMEPEEQLPKKLRFYRYPPPRHELEFQLSENVFMPVPTLHSFVEEHPEQFFYSSLSNKSAESSGSSPVISCFSRSSSPCSSNPTTPGLEEFIDPRILEFSMIDQNQGPQPCDQAFMQSNSLHEHEIKNKQFRDATHSRFPGQSFAVQPNSAFEISDSRALDTSDLHTEENVRQTCEQVTSQLDLLNCSPSEVGIKPSLSDMRQSLYSPPSFVTSKANEKEALPKDSVTFTSDSNVCSSTEFERKNYPPTHQDKMMPRGEDQAISLRRPLTRAQARHQPTQHCPGDLDKDQPQKKLNAKEKRKLRDLKSQNMTLRQVGPHFPDIDTVFLRQAWTDIRLSDRCTRSRVK</sequence>
<comment type="caution">
    <text evidence="2">The sequence shown here is derived from an EMBL/GenBank/DDBJ whole genome shotgun (WGS) entry which is preliminary data.</text>
</comment>
<proteinExistence type="predicted"/>
<dbReference type="AlphaFoldDB" id="A0A101MBB9"/>
<feature type="region of interest" description="Disordered" evidence="1">
    <location>
        <begin position="898"/>
        <end position="919"/>
    </location>
</feature>
<accession>A0A101MBB9</accession>
<name>A0A101MBB9_PENFR</name>
<protein>
    <submittedName>
        <fullName evidence="2">Uncharacterized protein</fullName>
    </submittedName>
</protein>
<dbReference type="Proteomes" id="UP000055045">
    <property type="component" value="Unassembled WGS sequence"/>
</dbReference>
<reference evidence="2 3" key="1">
    <citation type="submission" date="2015-10" db="EMBL/GenBank/DDBJ databases">
        <title>Genome sequencing of Penicillium freii.</title>
        <authorList>
            <person name="Nguyen H.D."/>
            <person name="Visagie C.M."/>
            <person name="Seifert K.A."/>
        </authorList>
    </citation>
    <scope>NUCLEOTIDE SEQUENCE [LARGE SCALE GENOMIC DNA]</scope>
    <source>
        <strain evidence="2 3">DAOM 242723</strain>
    </source>
</reference>
<dbReference type="STRING" id="48697.A0A101MBB9"/>
<dbReference type="EMBL" id="LLXE01000366">
    <property type="protein sequence ID" value="KUM57419.1"/>
    <property type="molecule type" value="Genomic_DNA"/>
</dbReference>
<dbReference type="PANTHER" id="PTHR37535">
    <property type="entry name" value="FLUG DOMAIN PROTEIN"/>
    <property type="match status" value="1"/>
</dbReference>
<gene>
    <name evidence="2" type="ORF">ACN42_g9768</name>
</gene>
<dbReference type="PANTHER" id="PTHR37535:SF3">
    <property type="entry name" value="FLUG DOMAIN-CONTAINING PROTEIN"/>
    <property type="match status" value="1"/>
</dbReference>
<keyword evidence="3" id="KW-1185">Reference proteome</keyword>
<evidence type="ECO:0000313" key="2">
    <source>
        <dbReference type="EMBL" id="KUM57419.1"/>
    </source>
</evidence>
<dbReference type="Pfam" id="PF11917">
    <property type="entry name" value="DUF3435"/>
    <property type="match status" value="1"/>
</dbReference>
<dbReference type="InterPro" id="IPR021842">
    <property type="entry name" value="DUF3435"/>
</dbReference>
<evidence type="ECO:0000256" key="1">
    <source>
        <dbReference type="SAM" id="MobiDB-lite"/>
    </source>
</evidence>
<evidence type="ECO:0000313" key="3">
    <source>
        <dbReference type="Proteomes" id="UP000055045"/>
    </source>
</evidence>